<dbReference type="OrthoDB" id="3338076at2759"/>
<dbReference type="Pfam" id="PF08552">
    <property type="entry name" value="Kei1"/>
    <property type="match status" value="1"/>
</dbReference>
<sequence length="292" mass="32283">MKLMLRPEWRLRPLQSFLGCLDLKTGVVVALLFALLNKVAGIYGLLAFLMGAGGSLAQLSLYIYSVAGLVALVWGLKAVQAEDAKRSLYFAHLFFADHMLSTAWTVFFIVVWWVYTPHDGARTISSSAQEDIIHRSGINITISPEERSRAARMIWNKEKGPALALVIAGWLAKIYFALLLYSYASHLRKGSYRSLPLSRPNPAALPANYDTLPDEEDPDENHADDFYRLPLRSPRPPANGGTRRGNGSAKDGAAEVLFEAGAREDDAEHEDGDRAPFLPQAERSRNASAGRR</sequence>
<organism evidence="3 4">
    <name type="scientific">Heliocybe sulcata</name>
    <dbReference type="NCBI Taxonomy" id="5364"/>
    <lineage>
        <taxon>Eukaryota</taxon>
        <taxon>Fungi</taxon>
        <taxon>Dikarya</taxon>
        <taxon>Basidiomycota</taxon>
        <taxon>Agaricomycotina</taxon>
        <taxon>Agaricomycetes</taxon>
        <taxon>Gloeophyllales</taxon>
        <taxon>Gloeophyllaceae</taxon>
        <taxon>Heliocybe</taxon>
    </lineage>
</organism>
<evidence type="ECO:0000313" key="4">
    <source>
        <dbReference type="Proteomes" id="UP000305948"/>
    </source>
</evidence>
<feature type="transmembrane region" description="Helical" evidence="2">
    <location>
        <begin position="162"/>
        <end position="184"/>
    </location>
</feature>
<keyword evidence="2" id="KW-1133">Transmembrane helix</keyword>
<evidence type="ECO:0000256" key="2">
    <source>
        <dbReference type="SAM" id="Phobius"/>
    </source>
</evidence>
<accession>A0A5C3N454</accession>
<evidence type="ECO:0000256" key="1">
    <source>
        <dbReference type="SAM" id="MobiDB-lite"/>
    </source>
</evidence>
<dbReference type="GO" id="GO:0000139">
    <property type="term" value="C:Golgi membrane"/>
    <property type="evidence" value="ECO:0007669"/>
    <property type="project" value="TreeGrafter"/>
</dbReference>
<dbReference type="AlphaFoldDB" id="A0A5C3N454"/>
<feature type="transmembrane region" description="Helical" evidence="2">
    <location>
        <begin position="21"/>
        <end position="50"/>
    </location>
</feature>
<dbReference type="InterPro" id="IPR013862">
    <property type="entry name" value="Kei1"/>
</dbReference>
<feature type="transmembrane region" description="Helical" evidence="2">
    <location>
        <begin position="88"/>
        <end position="115"/>
    </location>
</feature>
<dbReference type="EMBL" id="ML213510">
    <property type="protein sequence ID" value="TFK51872.1"/>
    <property type="molecule type" value="Genomic_DNA"/>
</dbReference>
<dbReference type="PANTHER" id="PTHR28077:SF1">
    <property type="entry name" value="INOSITOL PHOSPHORYLCERAMIDE SYNTHASE REGULATORY SUBUNIT KEI1"/>
    <property type="match status" value="1"/>
</dbReference>
<dbReference type="Proteomes" id="UP000305948">
    <property type="component" value="Unassembled WGS sequence"/>
</dbReference>
<evidence type="ECO:0000313" key="3">
    <source>
        <dbReference type="EMBL" id="TFK51872.1"/>
    </source>
</evidence>
<proteinExistence type="predicted"/>
<dbReference type="GO" id="GO:0070916">
    <property type="term" value="C:inositol phosphoceramide synthase complex"/>
    <property type="evidence" value="ECO:0007669"/>
    <property type="project" value="TreeGrafter"/>
</dbReference>
<keyword evidence="2" id="KW-0812">Transmembrane</keyword>
<protein>
    <submittedName>
        <fullName evidence="3">DUF1753-domain-containing protein</fullName>
    </submittedName>
</protein>
<dbReference type="STRING" id="5364.A0A5C3N454"/>
<gene>
    <name evidence="3" type="ORF">OE88DRAFT_1658552</name>
</gene>
<dbReference type="GO" id="GO:0070917">
    <property type="term" value="F:inositol phosphoceramide synthase regulator activity"/>
    <property type="evidence" value="ECO:0007669"/>
    <property type="project" value="InterPro"/>
</dbReference>
<feature type="transmembrane region" description="Helical" evidence="2">
    <location>
        <begin position="56"/>
        <end position="76"/>
    </location>
</feature>
<dbReference type="GO" id="GO:0006673">
    <property type="term" value="P:inositol phosphoceramide metabolic process"/>
    <property type="evidence" value="ECO:0007669"/>
    <property type="project" value="InterPro"/>
</dbReference>
<name>A0A5C3N454_9AGAM</name>
<dbReference type="PANTHER" id="PTHR28077">
    <property type="entry name" value="INOSITOL PHOSPHORYLCERAMIDE SYNTHASE REGULATORY SUBUNIT KEI1"/>
    <property type="match status" value="1"/>
</dbReference>
<reference evidence="3 4" key="1">
    <citation type="journal article" date="2019" name="Nat. Ecol. Evol.">
        <title>Megaphylogeny resolves global patterns of mushroom evolution.</title>
        <authorList>
            <person name="Varga T."/>
            <person name="Krizsan K."/>
            <person name="Foldi C."/>
            <person name="Dima B."/>
            <person name="Sanchez-Garcia M."/>
            <person name="Sanchez-Ramirez S."/>
            <person name="Szollosi G.J."/>
            <person name="Szarkandi J.G."/>
            <person name="Papp V."/>
            <person name="Albert L."/>
            <person name="Andreopoulos W."/>
            <person name="Angelini C."/>
            <person name="Antonin V."/>
            <person name="Barry K.W."/>
            <person name="Bougher N.L."/>
            <person name="Buchanan P."/>
            <person name="Buyck B."/>
            <person name="Bense V."/>
            <person name="Catcheside P."/>
            <person name="Chovatia M."/>
            <person name="Cooper J."/>
            <person name="Damon W."/>
            <person name="Desjardin D."/>
            <person name="Finy P."/>
            <person name="Geml J."/>
            <person name="Haridas S."/>
            <person name="Hughes K."/>
            <person name="Justo A."/>
            <person name="Karasinski D."/>
            <person name="Kautmanova I."/>
            <person name="Kiss B."/>
            <person name="Kocsube S."/>
            <person name="Kotiranta H."/>
            <person name="LaButti K.M."/>
            <person name="Lechner B.E."/>
            <person name="Liimatainen K."/>
            <person name="Lipzen A."/>
            <person name="Lukacs Z."/>
            <person name="Mihaltcheva S."/>
            <person name="Morgado L.N."/>
            <person name="Niskanen T."/>
            <person name="Noordeloos M.E."/>
            <person name="Ohm R.A."/>
            <person name="Ortiz-Santana B."/>
            <person name="Ovrebo C."/>
            <person name="Racz N."/>
            <person name="Riley R."/>
            <person name="Savchenko A."/>
            <person name="Shiryaev A."/>
            <person name="Soop K."/>
            <person name="Spirin V."/>
            <person name="Szebenyi C."/>
            <person name="Tomsovsky M."/>
            <person name="Tulloss R.E."/>
            <person name="Uehling J."/>
            <person name="Grigoriev I.V."/>
            <person name="Vagvolgyi C."/>
            <person name="Papp T."/>
            <person name="Martin F.M."/>
            <person name="Miettinen O."/>
            <person name="Hibbett D.S."/>
            <person name="Nagy L.G."/>
        </authorList>
    </citation>
    <scope>NUCLEOTIDE SEQUENCE [LARGE SCALE GENOMIC DNA]</scope>
    <source>
        <strain evidence="3 4">OMC1185</strain>
    </source>
</reference>
<keyword evidence="4" id="KW-1185">Reference proteome</keyword>
<feature type="compositionally biased region" description="Basic and acidic residues" evidence="1">
    <location>
        <begin position="261"/>
        <end position="274"/>
    </location>
</feature>
<feature type="region of interest" description="Disordered" evidence="1">
    <location>
        <begin position="205"/>
        <end position="292"/>
    </location>
</feature>
<keyword evidence="2" id="KW-0472">Membrane</keyword>